<dbReference type="InterPro" id="IPR001305">
    <property type="entry name" value="HSP_DnaJ_Cys-rich_dom"/>
</dbReference>
<evidence type="ECO:0000256" key="6">
    <source>
        <dbReference type="ARBA" id="ARBA00022737"/>
    </source>
</evidence>
<evidence type="ECO:0000256" key="9">
    <source>
        <dbReference type="ARBA" id="ARBA00023016"/>
    </source>
</evidence>
<dbReference type="PROSITE" id="PS50076">
    <property type="entry name" value="DNAJ_2"/>
    <property type="match status" value="1"/>
</dbReference>
<keyword evidence="5 13" id="KW-0479">Metal-binding</keyword>
<dbReference type="Pfam" id="PF00226">
    <property type="entry name" value="DnaJ"/>
    <property type="match status" value="1"/>
</dbReference>
<gene>
    <name evidence="13 17" type="primary">dnaJ</name>
    <name evidence="17" type="ORF">GTO87_04015</name>
</gene>
<feature type="zinc finger region" description="CR-type" evidence="14">
    <location>
        <begin position="133"/>
        <end position="215"/>
    </location>
</feature>
<dbReference type="CDD" id="cd10719">
    <property type="entry name" value="DnaJ_zf"/>
    <property type="match status" value="1"/>
</dbReference>
<comment type="cofactor">
    <cofactor evidence="13">
        <name>Zn(2+)</name>
        <dbReference type="ChEBI" id="CHEBI:29105"/>
    </cofactor>
    <text evidence="13">Binds 2 Zn(2+) ions per monomer.</text>
</comment>
<keyword evidence="9 13" id="KW-0346">Stress response</keyword>
<feature type="repeat" description="CXXCXGXG motif" evidence="13">
    <location>
        <begin position="146"/>
        <end position="153"/>
    </location>
</feature>
<dbReference type="PANTHER" id="PTHR43096">
    <property type="entry name" value="DNAJ HOMOLOG 1, MITOCHONDRIAL-RELATED"/>
    <property type="match status" value="1"/>
</dbReference>
<evidence type="ECO:0000259" key="16">
    <source>
        <dbReference type="PROSITE" id="PS51188"/>
    </source>
</evidence>
<dbReference type="Pfam" id="PF01556">
    <property type="entry name" value="DnaJ_C"/>
    <property type="match status" value="1"/>
</dbReference>
<feature type="domain" description="CR-type" evidence="16">
    <location>
        <begin position="133"/>
        <end position="215"/>
    </location>
</feature>
<evidence type="ECO:0000256" key="12">
    <source>
        <dbReference type="ARBA" id="ARBA00067609"/>
    </source>
</evidence>
<feature type="repeat" description="CXXCXGXG motif" evidence="13">
    <location>
        <begin position="189"/>
        <end position="196"/>
    </location>
</feature>
<dbReference type="PROSITE" id="PS51188">
    <property type="entry name" value="ZF_CR"/>
    <property type="match status" value="1"/>
</dbReference>
<dbReference type="InterPro" id="IPR036410">
    <property type="entry name" value="HSP_DnaJ_Cys-rich_dom_sf"/>
</dbReference>
<feature type="repeat" description="CXXCXGXG motif" evidence="13">
    <location>
        <begin position="163"/>
        <end position="170"/>
    </location>
</feature>
<dbReference type="InterPro" id="IPR001623">
    <property type="entry name" value="DnaJ_domain"/>
</dbReference>
<evidence type="ECO:0000256" key="3">
    <source>
        <dbReference type="ARBA" id="ARBA00022490"/>
    </source>
</evidence>
<feature type="domain" description="J" evidence="15">
    <location>
        <begin position="2"/>
        <end position="66"/>
    </location>
</feature>
<dbReference type="NCBIfam" id="NF010869">
    <property type="entry name" value="PRK14276.1"/>
    <property type="match status" value="1"/>
</dbReference>
<feature type="binding site" evidence="13">
    <location>
        <position position="163"/>
    </location>
    <ligand>
        <name>Zn(2+)</name>
        <dbReference type="ChEBI" id="CHEBI:29105"/>
        <label>2</label>
    </ligand>
</feature>
<feature type="repeat" description="CXXCXGXG motif" evidence="13">
    <location>
        <begin position="203"/>
        <end position="210"/>
    </location>
</feature>
<dbReference type="SUPFAM" id="SSF57938">
    <property type="entry name" value="DnaJ/Hsp40 cysteine-rich domain"/>
    <property type="match status" value="1"/>
</dbReference>
<comment type="similarity">
    <text evidence="11 13">Belongs to the DnaJ family.</text>
</comment>
<dbReference type="AlphaFoldDB" id="A0A7H9EM38"/>
<dbReference type="FunFam" id="1.10.287.110:FF:000031">
    <property type="entry name" value="Molecular chaperone DnaJ"/>
    <property type="match status" value="1"/>
</dbReference>
<dbReference type="Pfam" id="PF00684">
    <property type="entry name" value="DnaJ_CXXCXGXG"/>
    <property type="match status" value="1"/>
</dbReference>
<evidence type="ECO:0000256" key="10">
    <source>
        <dbReference type="ARBA" id="ARBA00023186"/>
    </source>
</evidence>
<dbReference type="InterPro" id="IPR018253">
    <property type="entry name" value="DnaJ_domain_CS"/>
</dbReference>
<dbReference type="InterPro" id="IPR008971">
    <property type="entry name" value="HSP40/DnaJ_pept-bd"/>
</dbReference>
<evidence type="ECO:0000256" key="13">
    <source>
        <dbReference type="HAMAP-Rule" id="MF_01152"/>
    </source>
</evidence>
<comment type="subcellular location">
    <subcellularLocation>
        <location evidence="1 13">Cytoplasm</location>
    </subcellularLocation>
</comment>
<dbReference type="Proteomes" id="UP000510886">
    <property type="component" value="Chromosome"/>
</dbReference>
<dbReference type="FunFam" id="2.10.230.10:FF:000002">
    <property type="entry name" value="Molecular chaperone DnaJ"/>
    <property type="match status" value="1"/>
</dbReference>
<dbReference type="Gene3D" id="2.10.230.10">
    <property type="entry name" value="Heat shock protein DnaJ, cysteine-rich domain"/>
    <property type="match status" value="1"/>
</dbReference>
<dbReference type="InterPro" id="IPR036869">
    <property type="entry name" value="J_dom_sf"/>
</dbReference>
<dbReference type="GO" id="GO:0009408">
    <property type="term" value="P:response to heat"/>
    <property type="evidence" value="ECO:0007669"/>
    <property type="project" value="InterPro"/>
</dbReference>
<dbReference type="GO" id="GO:0051082">
    <property type="term" value="F:unfolded protein binding"/>
    <property type="evidence" value="ECO:0007669"/>
    <property type="project" value="UniProtKB-UniRule"/>
</dbReference>
<reference evidence="17 18" key="1">
    <citation type="submission" date="2020-01" db="EMBL/GenBank/DDBJ databases">
        <title>Complete and circular genome sequences of six lactobacillus isolates from horses.</title>
        <authorList>
            <person name="Hassan H.M."/>
        </authorList>
    </citation>
    <scope>NUCLEOTIDE SEQUENCE [LARGE SCALE GENOMIC DNA]</scope>
    <source>
        <strain evidence="17 18">1A</strain>
    </source>
</reference>
<dbReference type="FunFam" id="2.60.260.20:FF:000004">
    <property type="entry name" value="Molecular chaperone DnaJ"/>
    <property type="match status" value="1"/>
</dbReference>
<feature type="binding site" evidence="13">
    <location>
        <position position="192"/>
    </location>
    <ligand>
        <name>Zn(2+)</name>
        <dbReference type="ChEBI" id="CHEBI:29105"/>
        <label>2</label>
    </ligand>
</feature>
<keyword evidence="3 13" id="KW-0963">Cytoplasm</keyword>
<proteinExistence type="inferred from homology"/>
<dbReference type="NCBIfam" id="NF008035">
    <property type="entry name" value="PRK10767.1"/>
    <property type="match status" value="1"/>
</dbReference>
<dbReference type="SUPFAM" id="SSF46565">
    <property type="entry name" value="Chaperone J-domain"/>
    <property type="match status" value="1"/>
</dbReference>
<dbReference type="GO" id="GO:0042026">
    <property type="term" value="P:protein refolding"/>
    <property type="evidence" value="ECO:0007669"/>
    <property type="project" value="TreeGrafter"/>
</dbReference>
<dbReference type="HAMAP" id="MF_01152">
    <property type="entry name" value="DnaJ"/>
    <property type="match status" value="1"/>
</dbReference>
<dbReference type="GO" id="GO:0005737">
    <property type="term" value="C:cytoplasm"/>
    <property type="evidence" value="ECO:0007669"/>
    <property type="project" value="UniProtKB-SubCell"/>
</dbReference>
<dbReference type="InterPro" id="IPR012724">
    <property type="entry name" value="DnaJ"/>
</dbReference>
<keyword evidence="7 13" id="KW-0863">Zinc-finger</keyword>
<keyword evidence="6 13" id="KW-0677">Repeat</keyword>
<feature type="binding site" evidence="13">
    <location>
        <position position="149"/>
    </location>
    <ligand>
        <name>Zn(2+)</name>
        <dbReference type="ChEBI" id="CHEBI:29105"/>
        <label>1</label>
    </ligand>
</feature>
<dbReference type="NCBIfam" id="TIGR02349">
    <property type="entry name" value="DnaJ_bact"/>
    <property type="match status" value="1"/>
</dbReference>
<keyword evidence="8 13" id="KW-0862">Zinc</keyword>
<evidence type="ECO:0000313" key="18">
    <source>
        <dbReference type="Proteomes" id="UP000510886"/>
    </source>
</evidence>
<evidence type="ECO:0000256" key="8">
    <source>
        <dbReference type="ARBA" id="ARBA00022833"/>
    </source>
</evidence>
<dbReference type="GO" id="GO:0008270">
    <property type="term" value="F:zinc ion binding"/>
    <property type="evidence" value="ECO:0007669"/>
    <property type="project" value="UniProtKB-UniRule"/>
</dbReference>
<dbReference type="PRINTS" id="PR00625">
    <property type="entry name" value="JDOMAIN"/>
</dbReference>
<evidence type="ECO:0000256" key="7">
    <source>
        <dbReference type="ARBA" id="ARBA00022771"/>
    </source>
</evidence>
<dbReference type="GO" id="GO:0031072">
    <property type="term" value="F:heat shock protein binding"/>
    <property type="evidence" value="ECO:0007669"/>
    <property type="project" value="InterPro"/>
</dbReference>
<evidence type="ECO:0000256" key="11">
    <source>
        <dbReference type="ARBA" id="ARBA00061004"/>
    </source>
</evidence>
<evidence type="ECO:0000313" key="17">
    <source>
        <dbReference type="EMBL" id="QLL78798.1"/>
    </source>
</evidence>
<evidence type="ECO:0000256" key="5">
    <source>
        <dbReference type="ARBA" id="ARBA00022723"/>
    </source>
</evidence>
<dbReference type="InterPro" id="IPR002939">
    <property type="entry name" value="DnaJ_C"/>
</dbReference>
<dbReference type="EMBL" id="CP047418">
    <property type="protein sequence ID" value="QLL78798.1"/>
    <property type="molecule type" value="Genomic_DNA"/>
</dbReference>
<feature type="binding site" evidence="13">
    <location>
        <position position="146"/>
    </location>
    <ligand>
        <name>Zn(2+)</name>
        <dbReference type="ChEBI" id="CHEBI:29105"/>
        <label>1</label>
    </ligand>
</feature>
<dbReference type="Gene3D" id="1.10.287.110">
    <property type="entry name" value="DnaJ domain"/>
    <property type="match status" value="1"/>
</dbReference>
<comment type="subunit">
    <text evidence="2 13">Homodimer.</text>
</comment>
<organism evidence="17 18">
    <name type="scientific">Ligilactobacillus saerimneri</name>
    <dbReference type="NCBI Taxonomy" id="228229"/>
    <lineage>
        <taxon>Bacteria</taxon>
        <taxon>Bacillati</taxon>
        <taxon>Bacillota</taxon>
        <taxon>Bacilli</taxon>
        <taxon>Lactobacillales</taxon>
        <taxon>Lactobacillaceae</taxon>
        <taxon>Ligilactobacillus</taxon>
    </lineage>
</organism>
<dbReference type="GO" id="GO:0006260">
    <property type="term" value="P:DNA replication"/>
    <property type="evidence" value="ECO:0007669"/>
    <property type="project" value="UniProtKB-KW"/>
</dbReference>
<feature type="binding site" evidence="13">
    <location>
        <position position="203"/>
    </location>
    <ligand>
        <name>Zn(2+)</name>
        <dbReference type="ChEBI" id="CHEBI:29105"/>
        <label>1</label>
    </ligand>
</feature>
<dbReference type="PROSITE" id="PS00636">
    <property type="entry name" value="DNAJ_1"/>
    <property type="match status" value="1"/>
</dbReference>
<dbReference type="PANTHER" id="PTHR43096:SF48">
    <property type="entry name" value="CHAPERONE PROTEIN DNAJ"/>
    <property type="match status" value="1"/>
</dbReference>
<evidence type="ECO:0000256" key="4">
    <source>
        <dbReference type="ARBA" id="ARBA00022705"/>
    </source>
</evidence>
<accession>A0A7H9EM38</accession>
<dbReference type="KEGG" id="lsw:GTO87_04015"/>
<evidence type="ECO:0000256" key="1">
    <source>
        <dbReference type="ARBA" id="ARBA00004496"/>
    </source>
</evidence>
<dbReference type="SMART" id="SM00271">
    <property type="entry name" value="DnaJ"/>
    <property type="match status" value="1"/>
</dbReference>
<comment type="domain">
    <text evidence="13">The J domain is necessary and sufficient to stimulate DnaK ATPase activity. Zinc center 1 plays an important role in the autonomous, DnaK-independent chaperone activity of DnaJ. Zinc center 2 is essential for interaction with DnaK and for DnaJ activity.</text>
</comment>
<feature type="binding site" evidence="13">
    <location>
        <position position="189"/>
    </location>
    <ligand>
        <name>Zn(2+)</name>
        <dbReference type="ChEBI" id="CHEBI:29105"/>
        <label>2</label>
    </ligand>
</feature>
<feature type="binding site" evidence="13">
    <location>
        <position position="166"/>
    </location>
    <ligand>
        <name>Zn(2+)</name>
        <dbReference type="ChEBI" id="CHEBI:29105"/>
        <label>2</label>
    </ligand>
</feature>
<feature type="binding site" evidence="13">
    <location>
        <position position="206"/>
    </location>
    <ligand>
        <name>Zn(2+)</name>
        <dbReference type="ChEBI" id="CHEBI:29105"/>
        <label>1</label>
    </ligand>
</feature>
<comment type="function">
    <text evidence="13">Participates actively in the response to hyperosmotic and heat shock by preventing the aggregation of stress-denatured proteins and by disaggregating proteins, also in an autonomous, DnaK-independent fashion. Unfolded proteins bind initially to DnaJ; upon interaction with the DnaJ-bound protein, DnaK hydrolyzes its bound ATP, resulting in the formation of a stable complex. GrpE releases ADP from DnaK; ATP binding to DnaK triggers the release of the substrate protein, thus completing the reaction cycle. Several rounds of ATP-dependent interactions between DnaJ, DnaK and GrpE are required for fully efficient folding. Also involved, together with DnaK and GrpE, in the DNA replication of plasmids through activation of initiation proteins.</text>
</comment>
<keyword evidence="4 13" id="KW-0235">DNA replication</keyword>
<dbReference type="GO" id="GO:0005524">
    <property type="term" value="F:ATP binding"/>
    <property type="evidence" value="ECO:0007669"/>
    <property type="project" value="InterPro"/>
</dbReference>
<sequence>MDPYKVLGVSKDASDADIKKAYRHLSKKYHPDLNHEAGAEEKFKQVNDAYDILKDPQKKAQYDQFGSTGGQGFGGAGGYGNAGGFDGFGGFGDMGDIFSSFFGGGRTQSRTAPRQGRDLQYTLNLKFEEAIFGKKETIKYSRQAECKTCHGSGAKEGTSPVTCSKCGGRGFIQVQRQTPLGRVMTQQECDVCHGTGKEIKEKCEVCHGVGHVSEQHEVEVTIPAGIENGNQMRLQGQGEAGINGGPYGDLYIIFVVEPSKIFERDGADIYYEQPISFVQAALGDEIRVKTVHGDVDMKIPAGTQTGTVFRLRGKGAPRLRGKGNGDEKVTVTIETPKKLNKKQKLALKAFAEASGFKPANEKGSFFDRLKNL</sequence>
<evidence type="ECO:0000256" key="2">
    <source>
        <dbReference type="ARBA" id="ARBA00011738"/>
    </source>
</evidence>
<dbReference type="SUPFAM" id="SSF49493">
    <property type="entry name" value="HSP40/DnaJ peptide-binding domain"/>
    <property type="match status" value="2"/>
</dbReference>
<dbReference type="Gene3D" id="2.60.260.20">
    <property type="entry name" value="Urease metallochaperone UreE, N-terminal domain"/>
    <property type="match status" value="2"/>
</dbReference>
<protein>
    <recommendedName>
        <fullName evidence="12 13">Chaperone protein DnaJ</fullName>
    </recommendedName>
</protein>
<name>A0A7H9EM38_9LACO</name>
<evidence type="ECO:0000256" key="14">
    <source>
        <dbReference type="PROSITE-ProRule" id="PRU00546"/>
    </source>
</evidence>
<dbReference type="CDD" id="cd06257">
    <property type="entry name" value="DnaJ"/>
    <property type="match status" value="1"/>
</dbReference>
<evidence type="ECO:0000259" key="15">
    <source>
        <dbReference type="PROSITE" id="PS50076"/>
    </source>
</evidence>
<dbReference type="CDD" id="cd10747">
    <property type="entry name" value="DnaJ_C"/>
    <property type="match status" value="1"/>
</dbReference>
<keyword evidence="10 13" id="KW-0143">Chaperone</keyword>